<dbReference type="Pfam" id="PF09446">
    <property type="entry name" value="VMA21"/>
    <property type="match status" value="1"/>
</dbReference>
<dbReference type="GO" id="GO:0031410">
    <property type="term" value="C:cytoplasmic vesicle"/>
    <property type="evidence" value="ECO:0007669"/>
    <property type="project" value="UniProtKB-KW"/>
</dbReference>
<gene>
    <name evidence="7" type="ORF">Agub_g323</name>
</gene>
<proteinExistence type="predicted"/>
<dbReference type="PANTHER" id="PTHR31792">
    <property type="entry name" value="VACUOLAR ATPASE ASSEMBLY INTEGRAL MEMBRANE PROTEIN VMA21"/>
    <property type="match status" value="1"/>
</dbReference>
<accession>A0AAD3HFX8</accession>
<feature type="transmembrane region" description="Helical" evidence="6">
    <location>
        <begin position="69"/>
        <end position="91"/>
    </location>
</feature>
<name>A0AAD3HFX8_9CHLO</name>
<dbReference type="PANTHER" id="PTHR31792:SF3">
    <property type="entry name" value="VACUOLAR ATPASE ASSEMBLY INTEGRAL MEMBRANE PROTEIN VMA21"/>
    <property type="match status" value="1"/>
</dbReference>
<dbReference type="GO" id="GO:0005789">
    <property type="term" value="C:endoplasmic reticulum membrane"/>
    <property type="evidence" value="ECO:0007669"/>
    <property type="project" value="TreeGrafter"/>
</dbReference>
<dbReference type="AlphaFoldDB" id="A0AAD3HFX8"/>
<keyword evidence="3 6" id="KW-1133">Transmembrane helix</keyword>
<sequence length="109" mass="11255">MAPKAKAAAGPALAGSIPEGAGRTLATIVTFSLLMVTCPLALYFSSFYGYFDGLYSLTIGIPPPEQRTVASAILAVVGVNLVVGGFIFVAFREVNDDGAKVKASAKKND</sequence>
<keyword evidence="4 6" id="KW-0472">Membrane</keyword>
<comment type="caution">
    <text evidence="7">The sequence shown here is derived from an EMBL/GenBank/DDBJ whole genome shotgun (WGS) entry which is preliminary data.</text>
</comment>
<feature type="transmembrane region" description="Helical" evidence="6">
    <location>
        <begin position="25"/>
        <end position="49"/>
    </location>
</feature>
<evidence type="ECO:0000256" key="1">
    <source>
        <dbReference type="ARBA" id="ARBA00022692"/>
    </source>
</evidence>
<evidence type="ECO:0000313" key="7">
    <source>
        <dbReference type="EMBL" id="GFR39829.1"/>
    </source>
</evidence>
<keyword evidence="5" id="KW-0968">Cytoplasmic vesicle</keyword>
<keyword evidence="2" id="KW-0256">Endoplasmic reticulum</keyword>
<keyword evidence="1 6" id="KW-0812">Transmembrane</keyword>
<dbReference type="GO" id="GO:0070072">
    <property type="term" value="P:vacuolar proton-transporting V-type ATPase complex assembly"/>
    <property type="evidence" value="ECO:0007669"/>
    <property type="project" value="InterPro"/>
</dbReference>
<evidence type="ECO:0000313" key="8">
    <source>
        <dbReference type="Proteomes" id="UP001054857"/>
    </source>
</evidence>
<evidence type="ECO:0000256" key="5">
    <source>
        <dbReference type="ARBA" id="ARBA00023329"/>
    </source>
</evidence>
<organism evidence="7 8">
    <name type="scientific">Astrephomene gubernaculifera</name>
    <dbReference type="NCBI Taxonomy" id="47775"/>
    <lineage>
        <taxon>Eukaryota</taxon>
        <taxon>Viridiplantae</taxon>
        <taxon>Chlorophyta</taxon>
        <taxon>core chlorophytes</taxon>
        <taxon>Chlorophyceae</taxon>
        <taxon>CS clade</taxon>
        <taxon>Chlamydomonadales</taxon>
        <taxon>Astrephomenaceae</taxon>
        <taxon>Astrephomene</taxon>
    </lineage>
</organism>
<keyword evidence="8" id="KW-1185">Reference proteome</keyword>
<protein>
    <recommendedName>
        <fullName evidence="9">Vacuolar ATPase assembly integral membrane protein VMA21 homolog</fullName>
    </recommendedName>
</protein>
<evidence type="ECO:0000256" key="2">
    <source>
        <dbReference type="ARBA" id="ARBA00022824"/>
    </source>
</evidence>
<dbReference type="InterPro" id="IPR019013">
    <property type="entry name" value="Vma21"/>
</dbReference>
<evidence type="ECO:0000256" key="3">
    <source>
        <dbReference type="ARBA" id="ARBA00022989"/>
    </source>
</evidence>
<dbReference type="Proteomes" id="UP001054857">
    <property type="component" value="Unassembled WGS sequence"/>
</dbReference>
<reference evidence="7 8" key="1">
    <citation type="journal article" date="2021" name="Sci. Rep.">
        <title>Genome sequencing of the multicellular alga Astrephomene provides insights into convergent evolution of germ-soma differentiation.</title>
        <authorList>
            <person name="Yamashita S."/>
            <person name="Yamamoto K."/>
            <person name="Matsuzaki R."/>
            <person name="Suzuki S."/>
            <person name="Yamaguchi H."/>
            <person name="Hirooka S."/>
            <person name="Minakuchi Y."/>
            <person name="Miyagishima S."/>
            <person name="Kawachi M."/>
            <person name="Toyoda A."/>
            <person name="Nozaki H."/>
        </authorList>
    </citation>
    <scope>NUCLEOTIDE SEQUENCE [LARGE SCALE GENOMIC DNA]</scope>
    <source>
        <strain evidence="7 8">NIES-4017</strain>
    </source>
</reference>
<dbReference type="EMBL" id="BMAR01000001">
    <property type="protein sequence ID" value="GFR39829.1"/>
    <property type="molecule type" value="Genomic_DNA"/>
</dbReference>
<evidence type="ECO:0008006" key="9">
    <source>
        <dbReference type="Google" id="ProtNLM"/>
    </source>
</evidence>
<evidence type="ECO:0000256" key="6">
    <source>
        <dbReference type="SAM" id="Phobius"/>
    </source>
</evidence>
<evidence type="ECO:0000256" key="4">
    <source>
        <dbReference type="ARBA" id="ARBA00023136"/>
    </source>
</evidence>